<accession>A0A6N2SSD7</accession>
<evidence type="ECO:0000313" key="2">
    <source>
        <dbReference type="EMBL" id="VYS94710.1"/>
    </source>
</evidence>
<protein>
    <submittedName>
        <fullName evidence="1">Uncharacterized protein</fullName>
    </submittedName>
</protein>
<accession>A0A174V2C4</accession>
<dbReference type="EMBL" id="CACRSZ010000029">
    <property type="protein sequence ID" value="VYS94710.1"/>
    <property type="molecule type" value="Genomic_DNA"/>
</dbReference>
<organism evidence="1 3">
    <name type="scientific">Bacteroides faecis</name>
    <dbReference type="NCBI Taxonomy" id="674529"/>
    <lineage>
        <taxon>Bacteria</taxon>
        <taxon>Pseudomonadati</taxon>
        <taxon>Bacteroidota</taxon>
        <taxon>Bacteroidia</taxon>
        <taxon>Bacteroidales</taxon>
        <taxon>Bacteroidaceae</taxon>
        <taxon>Bacteroides</taxon>
    </lineage>
</organism>
<evidence type="ECO:0000313" key="3">
    <source>
        <dbReference type="Proteomes" id="UP000095606"/>
    </source>
</evidence>
<gene>
    <name evidence="2" type="ORF">BFLFYP10_00256</name>
    <name evidence="1" type="ORF">ERS852461_04855</name>
</gene>
<evidence type="ECO:0000313" key="1">
    <source>
        <dbReference type="EMBL" id="CUQ28894.1"/>
    </source>
</evidence>
<proteinExistence type="predicted"/>
<dbReference type="Proteomes" id="UP000095606">
    <property type="component" value="Unassembled WGS sequence"/>
</dbReference>
<dbReference type="AlphaFoldDB" id="A0A174V2C4"/>
<reference evidence="1 3" key="1">
    <citation type="submission" date="2015-09" db="EMBL/GenBank/DDBJ databases">
        <authorList>
            <consortium name="Pathogen Informatics"/>
        </authorList>
    </citation>
    <scope>NUCLEOTIDE SEQUENCE [LARGE SCALE GENOMIC DNA]</scope>
    <source>
        <strain evidence="1 3">2789STDY5834846</strain>
    </source>
</reference>
<sequence>MRHLIKKVKVYGFETYEAHRELRRIFENQLK</sequence>
<reference evidence="2" key="2">
    <citation type="submission" date="2019-11" db="EMBL/GenBank/DDBJ databases">
        <authorList>
            <person name="Feng L."/>
        </authorList>
    </citation>
    <scope>NUCLEOTIDE SEQUENCE</scope>
    <source>
        <strain evidence="2">BfaecisLFYP10</strain>
    </source>
</reference>
<name>A0A174V2C4_9BACE</name>
<dbReference type="EMBL" id="CZAE01000037">
    <property type="protein sequence ID" value="CUQ28894.1"/>
    <property type="molecule type" value="Genomic_DNA"/>
</dbReference>